<dbReference type="InterPro" id="IPR013783">
    <property type="entry name" value="Ig-like_fold"/>
</dbReference>
<dbReference type="EMBL" id="WHJC01000293">
    <property type="protein sequence ID" value="MPQ44722.1"/>
    <property type="molecule type" value="Genomic_DNA"/>
</dbReference>
<dbReference type="OrthoDB" id="9798386at2"/>
<dbReference type="InterPro" id="IPR051048">
    <property type="entry name" value="Peptidase_S8/S53_subtilisin"/>
</dbReference>
<comment type="caution">
    <text evidence="9">The sequence shown here is derived from an EMBL/GenBank/DDBJ whole genome shotgun (WGS) entry which is preliminary data.</text>
</comment>
<evidence type="ECO:0000256" key="1">
    <source>
        <dbReference type="ARBA" id="ARBA00011073"/>
    </source>
</evidence>
<dbReference type="PROSITE" id="PS00136">
    <property type="entry name" value="SUBTILASE_ASP"/>
    <property type="match status" value="1"/>
</dbReference>
<dbReference type="Gene3D" id="2.60.40.4070">
    <property type="match status" value="1"/>
</dbReference>
<dbReference type="AlphaFoldDB" id="A0A6I1MR81"/>
<dbReference type="GO" id="GO:0006508">
    <property type="term" value="P:proteolysis"/>
    <property type="evidence" value="ECO:0007669"/>
    <property type="project" value="UniProtKB-KW"/>
</dbReference>
<feature type="active site" description="Charge relay system" evidence="5 6">
    <location>
        <position position="583"/>
    </location>
</feature>
<dbReference type="SUPFAM" id="SSF49265">
    <property type="entry name" value="Fibronectin type III"/>
    <property type="match status" value="1"/>
</dbReference>
<dbReference type="InterPro" id="IPR023828">
    <property type="entry name" value="Peptidase_S8_Ser-AS"/>
</dbReference>
<dbReference type="Gene3D" id="2.60.40.1710">
    <property type="entry name" value="Subtilisin-like superfamily"/>
    <property type="match status" value="1"/>
</dbReference>
<sequence length="1236" mass="137009">MLKNKKIGAIVLATAMTLSLLPGGIVKATNNKLNLEEIKKVADRIMQEKHKERAVNFNSDKNLYESVEGKQYKAEDRVRIIVELEESKQQGKAAITDNKNIQEKVLKHIKGSNANFDLRHSFSQKVNSLSGEAKVSDIEILEDLPNVKKVRIAKTYTANLGGATEMVQSSQVWEELGYKGEGMVIGVLDTGFQLDHRDFKLGEEGKEEAKLTENNLQDKLSSTNVDDIYYNEKIPTGYDWADMDNNVLPKDLVNGAHGMHVAGIVAANGDVENGGVKGIAPEAQIIAEKVFTDWGGAYEDDIAKGILHATEMGADVINMSLGSDAGSILQDDLVQEAIEKVTKEGVLLVVAAGNAYYNLNSGHPLMSKPYKDLYDIGTLGDPAVSPYALAVASVENNYTTTSLIELSNGEKFNYVDQQSYVSNLVNELGINSEFEFAYAGKGSSEDFRNTDCNEKIVIVNPDQIYGSYGVMQKEAENKGAKALVVVANYENNLNATRYSIPLISTGKAEGEALIELIKSGQTISGTVTGKKNVMPLSDKLKVNEFSSWGTAPTLEFKPEISGVGGSIYSTTPDGGYTTMSGTSMATPQVAGAAAILMQAMKEKGAEQSFDTVMKAKNILMNNTTIIDKEDKNVPHSTREQGAGLLQLADAIKTPLIAYDKNASMERRGAIELKEFEEKAEFTVSLESVIDESNEYEVFVDLYTDTLVEKEIDNNWDGQVDLVTEVNELYNREINGAKVTINGEEINKANGYNVEINKDNIENLNINIDLSNSDMEEEVFLEGYIRIVSKNDEYKEVSLPLMGFHGEWDEGPNIDAPLATESDEAFFSYTAVFAPEEDMPLGFDPLTNSFNLDAIAISPYSYVNMAGPSLSVLRNLDYLDISVEDEEGNMVKQLDKYEDLSKNTYYNNNFSYKFSDIDPWDGTNENGEFVKDGRYKFVAKSKLAYEGAEEQEVELPIAVDSETPTVTDLKVAPDGNEFKISFNVEDNLTGYWGTVLYIDNEYVPLEPGMTEHFVDKMPEQVVAIVYDNARNCRLEVWGNENDIPQDVLIPMYNVYGNDINFEDSIYIQGIAQKVVKWNIEILDSKGAVVDRIKDLEDIQIYIPWSPEQGLADGVYKVKSYAEDMDGFRLDLPEKEFNIVNNEIKPVEGKPGKVQNLKGTSLSNSSIKINWEAPQTEVTVKEYIVYKDGVEVTRVSGEINEYTLEELNKNTLYGIKVVAVSYDNQKSRPVAINCRTIK</sequence>
<dbReference type="SUPFAM" id="SSF52025">
    <property type="entry name" value="PA domain"/>
    <property type="match status" value="1"/>
</dbReference>
<dbReference type="PROSITE" id="PS51892">
    <property type="entry name" value="SUBTILASE"/>
    <property type="match status" value="1"/>
</dbReference>
<dbReference type="InterPro" id="IPR015500">
    <property type="entry name" value="Peptidase_S8_subtilisin-rel"/>
</dbReference>
<dbReference type="GO" id="GO:0004252">
    <property type="term" value="F:serine-type endopeptidase activity"/>
    <property type="evidence" value="ECO:0007669"/>
    <property type="project" value="UniProtKB-UniRule"/>
</dbReference>
<evidence type="ECO:0000256" key="2">
    <source>
        <dbReference type="ARBA" id="ARBA00022670"/>
    </source>
</evidence>
<dbReference type="InterPro" id="IPR036852">
    <property type="entry name" value="Peptidase_S8/S53_dom_sf"/>
</dbReference>
<dbReference type="InterPro" id="IPR036116">
    <property type="entry name" value="FN3_sf"/>
</dbReference>
<keyword evidence="3 6" id="KW-0378">Hydrolase</keyword>
<dbReference type="InterPro" id="IPR003961">
    <property type="entry name" value="FN3_dom"/>
</dbReference>
<dbReference type="SUPFAM" id="SSF52743">
    <property type="entry name" value="Subtilisin-like"/>
    <property type="match status" value="1"/>
</dbReference>
<dbReference type="PANTHER" id="PTHR43399:SF4">
    <property type="entry name" value="CELL WALL-ASSOCIATED PROTEASE"/>
    <property type="match status" value="1"/>
</dbReference>
<dbReference type="InterPro" id="IPR000209">
    <property type="entry name" value="Peptidase_S8/S53_dom"/>
</dbReference>
<dbReference type="PROSITE" id="PS50853">
    <property type="entry name" value="FN3"/>
    <property type="match status" value="1"/>
</dbReference>
<dbReference type="RefSeq" id="WP_152891429.1">
    <property type="nucleotide sequence ID" value="NZ_WHJC01000293.1"/>
</dbReference>
<feature type="active site" description="Charge relay system" evidence="5 6">
    <location>
        <position position="189"/>
    </location>
</feature>
<dbReference type="Gene3D" id="2.60.40.10">
    <property type="entry name" value="Immunoglobulins"/>
    <property type="match status" value="1"/>
</dbReference>
<feature type="active site" description="Charge relay system" evidence="5 6">
    <location>
        <position position="257"/>
    </location>
</feature>
<dbReference type="InterPro" id="IPR034216">
    <property type="entry name" value="C5a_Peptidase"/>
</dbReference>
<dbReference type="PROSITE" id="PS00138">
    <property type="entry name" value="SUBTILASE_SER"/>
    <property type="match status" value="1"/>
</dbReference>
<reference evidence="9 10" key="1">
    <citation type="submission" date="2019-10" db="EMBL/GenBank/DDBJ databases">
        <title>The Genome Sequence of Clostridium tarantellae Isolated from Fish Brain.</title>
        <authorList>
            <person name="Bano L."/>
            <person name="Kiel M."/>
            <person name="Sales G."/>
            <person name="Doxey A.C."/>
            <person name="Mansfield M.J."/>
            <person name="Schiavone M."/>
            <person name="Rossetto O."/>
            <person name="Pirazzini M."/>
            <person name="Dobrindt U."/>
            <person name="Montecucco C."/>
        </authorList>
    </citation>
    <scope>NUCLEOTIDE SEQUENCE [LARGE SCALE GENOMIC DNA]</scope>
    <source>
        <strain evidence="9 10">DSM 3997</strain>
    </source>
</reference>
<dbReference type="Gene3D" id="3.50.30.30">
    <property type="match status" value="1"/>
</dbReference>
<dbReference type="CDD" id="cd07475">
    <property type="entry name" value="Peptidases_S8_C5a_Peptidase"/>
    <property type="match status" value="1"/>
</dbReference>
<dbReference type="PRINTS" id="PR00723">
    <property type="entry name" value="SUBTILISIN"/>
</dbReference>
<dbReference type="InterPro" id="IPR046450">
    <property type="entry name" value="PA_dom_sf"/>
</dbReference>
<organism evidence="9 10">
    <name type="scientific">Clostridium tarantellae</name>
    <dbReference type="NCBI Taxonomy" id="39493"/>
    <lineage>
        <taxon>Bacteria</taxon>
        <taxon>Bacillati</taxon>
        <taxon>Bacillota</taxon>
        <taxon>Clostridia</taxon>
        <taxon>Eubacteriales</taxon>
        <taxon>Clostridiaceae</taxon>
        <taxon>Clostridium</taxon>
    </lineage>
</organism>
<evidence type="ECO:0000256" key="5">
    <source>
        <dbReference type="PIRSR" id="PIRSR615500-1"/>
    </source>
</evidence>
<dbReference type="Pfam" id="PF00082">
    <property type="entry name" value="Peptidase_S8"/>
    <property type="match status" value="1"/>
</dbReference>
<dbReference type="PANTHER" id="PTHR43399">
    <property type="entry name" value="SUBTILISIN-RELATED"/>
    <property type="match status" value="1"/>
</dbReference>
<keyword evidence="2 6" id="KW-0645">Protease</keyword>
<accession>A0A6I1MR81</accession>
<dbReference type="Proteomes" id="UP000430345">
    <property type="component" value="Unassembled WGS sequence"/>
</dbReference>
<dbReference type="InterPro" id="IPR022398">
    <property type="entry name" value="Peptidase_S8_His-AS"/>
</dbReference>
<evidence type="ECO:0000313" key="9">
    <source>
        <dbReference type="EMBL" id="MPQ44722.1"/>
    </source>
</evidence>
<protein>
    <submittedName>
        <fullName evidence="9">S8 family serine peptidase</fullName>
    </submittedName>
</protein>
<dbReference type="PROSITE" id="PS00137">
    <property type="entry name" value="SUBTILASE_HIS"/>
    <property type="match status" value="1"/>
</dbReference>
<evidence type="ECO:0000256" key="7">
    <source>
        <dbReference type="RuleBase" id="RU003355"/>
    </source>
</evidence>
<name>A0A6I1MR81_9CLOT</name>
<keyword evidence="4 6" id="KW-0720">Serine protease</keyword>
<keyword evidence="10" id="KW-1185">Reference proteome</keyword>
<dbReference type="CDD" id="cd00063">
    <property type="entry name" value="FN3"/>
    <property type="match status" value="1"/>
</dbReference>
<feature type="domain" description="Fibronectin type-III" evidence="8">
    <location>
        <begin position="1151"/>
        <end position="1236"/>
    </location>
</feature>
<dbReference type="InterPro" id="IPR023827">
    <property type="entry name" value="Peptidase_S8_Asp-AS"/>
</dbReference>
<gene>
    <name evidence="9" type="ORF">GBZ86_13345</name>
</gene>
<dbReference type="Gene3D" id="3.40.50.200">
    <property type="entry name" value="Peptidase S8/S53 domain"/>
    <property type="match status" value="1"/>
</dbReference>
<evidence type="ECO:0000313" key="10">
    <source>
        <dbReference type="Proteomes" id="UP000430345"/>
    </source>
</evidence>
<evidence type="ECO:0000256" key="4">
    <source>
        <dbReference type="ARBA" id="ARBA00022825"/>
    </source>
</evidence>
<dbReference type="SMART" id="SM00060">
    <property type="entry name" value="FN3"/>
    <property type="match status" value="1"/>
</dbReference>
<proteinExistence type="inferred from homology"/>
<evidence type="ECO:0000256" key="3">
    <source>
        <dbReference type="ARBA" id="ARBA00022801"/>
    </source>
</evidence>
<dbReference type="Pfam" id="PF00041">
    <property type="entry name" value="fn3"/>
    <property type="match status" value="1"/>
</dbReference>
<evidence type="ECO:0000259" key="8">
    <source>
        <dbReference type="PROSITE" id="PS50853"/>
    </source>
</evidence>
<comment type="similarity">
    <text evidence="1 6 7">Belongs to the peptidase S8 family.</text>
</comment>
<evidence type="ECO:0000256" key="6">
    <source>
        <dbReference type="PROSITE-ProRule" id="PRU01240"/>
    </source>
</evidence>